<keyword evidence="1" id="KW-0597">Phosphoprotein</keyword>
<dbReference type="InterPro" id="IPR011006">
    <property type="entry name" value="CheY-like_superfamily"/>
</dbReference>
<evidence type="ECO:0000259" key="7">
    <source>
        <dbReference type="PROSITE" id="PS50110"/>
    </source>
</evidence>
<dbReference type="PROSITE" id="PS00622">
    <property type="entry name" value="HTH_LUXR_1"/>
    <property type="match status" value="1"/>
</dbReference>
<feature type="domain" description="Response regulatory" evidence="7">
    <location>
        <begin position="21"/>
        <end position="137"/>
    </location>
</feature>
<proteinExistence type="predicted"/>
<dbReference type="InterPro" id="IPR001789">
    <property type="entry name" value="Sig_transdc_resp-reg_receiver"/>
</dbReference>
<dbReference type="InterPro" id="IPR058245">
    <property type="entry name" value="NreC/VraR/RcsB-like_REC"/>
</dbReference>
<dbReference type="PRINTS" id="PR00038">
    <property type="entry name" value="HTHLUXR"/>
</dbReference>
<keyword evidence="9" id="KW-1185">Reference proteome</keyword>
<dbReference type="OrthoDB" id="9807052at2"/>
<keyword evidence="2" id="KW-0805">Transcription regulation</keyword>
<evidence type="ECO:0000313" key="9">
    <source>
        <dbReference type="Proteomes" id="UP000185678"/>
    </source>
</evidence>
<dbReference type="GO" id="GO:0003677">
    <property type="term" value="F:DNA binding"/>
    <property type="evidence" value="ECO:0007669"/>
    <property type="project" value="UniProtKB-KW"/>
</dbReference>
<dbReference type="RefSeq" id="WP_076401171.1">
    <property type="nucleotide sequence ID" value="NZ_FTOA01000005.1"/>
</dbReference>
<protein>
    <submittedName>
        <fullName evidence="8">Two component transcriptional regulator, LuxR family</fullName>
    </submittedName>
</protein>
<organism evidence="8 9">
    <name type="scientific">Insolitispirillum peregrinum</name>
    <dbReference type="NCBI Taxonomy" id="80876"/>
    <lineage>
        <taxon>Bacteria</taxon>
        <taxon>Pseudomonadati</taxon>
        <taxon>Pseudomonadota</taxon>
        <taxon>Alphaproteobacteria</taxon>
        <taxon>Rhodospirillales</taxon>
        <taxon>Novispirillaceae</taxon>
        <taxon>Insolitispirillum</taxon>
    </lineage>
</organism>
<dbReference type="EMBL" id="FTOA01000005">
    <property type="protein sequence ID" value="SIT00004.1"/>
    <property type="molecule type" value="Genomic_DNA"/>
</dbReference>
<keyword evidence="3" id="KW-0238">DNA-binding</keyword>
<dbReference type="PROSITE" id="PS50110">
    <property type="entry name" value="RESPONSE_REGULATORY"/>
    <property type="match status" value="1"/>
</dbReference>
<evidence type="ECO:0000259" key="6">
    <source>
        <dbReference type="PROSITE" id="PS50043"/>
    </source>
</evidence>
<dbReference type="Gene3D" id="1.10.10.10">
    <property type="entry name" value="Winged helix-like DNA-binding domain superfamily/Winged helix DNA-binding domain"/>
    <property type="match status" value="1"/>
</dbReference>
<dbReference type="Pfam" id="PF00196">
    <property type="entry name" value="GerE"/>
    <property type="match status" value="1"/>
</dbReference>
<evidence type="ECO:0000256" key="5">
    <source>
        <dbReference type="PROSITE-ProRule" id="PRU00169"/>
    </source>
</evidence>
<dbReference type="InterPro" id="IPR000792">
    <property type="entry name" value="Tscrpt_reg_LuxR_C"/>
</dbReference>
<dbReference type="Gene3D" id="3.40.50.2300">
    <property type="match status" value="1"/>
</dbReference>
<dbReference type="PROSITE" id="PS50043">
    <property type="entry name" value="HTH_LUXR_2"/>
    <property type="match status" value="1"/>
</dbReference>
<dbReference type="CDD" id="cd06170">
    <property type="entry name" value="LuxR_C_like"/>
    <property type="match status" value="1"/>
</dbReference>
<dbReference type="AlphaFoldDB" id="A0A1N7NNU5"/>
<reference evidence="8 9" key="1">
    <citation type="submission" date="2017-01" db="EMBL/GenBank/DDBJ databases">
        <authorList>
            <person name="Mah S.A."/>
            <person name="Swanson W.J."/>
            <person name="Moy G.W."/>
            <person name="Vacquier V.D."/>
        </authorList>
    </citation>
    <scope>NUCLEOTIDE SEQUENCE [LARGE SCALE GENOMIC DNA]</scope>
    <source>
        <strain evidence="8 9">DSM 11589</strain>
    </source>
</reference>
<dbReference type="SUPFAM" id="SSF52172">
    <property type="entry name" value="CheY-like"/>
    <property type="match status" value="1"/>
</dbReference>
<evidence type="ECO:0000313" key="8">
    <source>
        <dbReference type="EMBL" id="SIT00004.1"/>
    </source>
</evidence>
<evidence type="ECO:0000256" key="1">
    <source>
        <dbReference type="ARBA" id="ARBA00022553"/>
    </source>
</evidence>
<keyword evidence="4" id="KW-0804">Transcription</keyword>
<dbReference type="SMART" id="SM00421">
    <property type="entry name" value="HTH_LUXR"/>
    <property type="match status" value="1"/>
</dbReference>
<evidence type="ECO:0000256" key="3">
    <source>
        <dbReference type="ARBA" id="ARBA00023125"/>
    </source>
</evidence>
<dbReference type="Proteomes" id="UP000185678">
    <property type="component" value="Unassembled WGS sequence"/>
</dbReference>
<dbReference type="SUPFAM" id="SSF46894">
    <property type="entry name" value="C-terminal effector domain of the bipartite response regulators"/>
    <property type="match status" value="1"/>
</dbReference>
<dbReference type="InterPro" id="IPR036388">
    <property type="entry name" value="WH-like_DNA-bd_sf"/>
</dbReference>
<dbReference type="CDD" id="cd17535">
    <property type="entry name" value="REC_NarL-like"/>
    <property type="match status" value="1"/>
</dbReference>
<sequence length="220" mass="23733">MSEENNEDGQGSGNKRRRPIDIVIAEKNPLLMSSLIKLFAGDDRFALVATTPDGERFISAVERLTFDVAIIGWEMPYMDGRGVLQALQGRSAAPRVIVYTGSASPEIPRVAMSLGAAGFCSKSDPPAQLLETVAAVADGRMMFPFVDVSQLANDPFSGLTPRERELLAALASGLTNAQIAGKLDISLNTVKFHLKNLYDKLGVSNRAQAVAHYLKGREGR</sequence>
<dbReference type="PANTHER" id="PTHR43214:SF24">
    <property type="entry name" value="TRANSCRIPTIONAL REGULATORY PROTEIN NARL-RELATED"/>
    <property type="match status" value="1"/>
</dbReference>
<accession>A0A1N7NNU5</accession>
<dbReference type="InterPro" id="IPR016032">
    <property type="entry name" value="Sig_transdc_resp-reg_C-effctor"/>
</dbReference>
<dbReference type="STRING" id="80876.SAMN05421779_105262"/>
<dbReference type="InterPro" id="IPR039420">
    <property type="entry name" value="WalR-like"/>
</dbReference>
<gene>
    <name evidence="8" type="ORF">SAMN05421779_105262</name>
</gene>
<dbReference type="PANTHER" id="PTHR43214">
    <property type="entry name" value="TWO-COMPONENT RESPONSE REGULATOR"/>
    <property type="match status" value="1"/>
</dbReference>
<evidence type="ECO:0000256" key="4">
    <source>
        <dbReference type="ARBA" id="ARBA00023163"/>
    </source>
</evidence>
<dbReference type="GO" id="GO:0006355">
    <property type="term" value="P:regulation of DNA-templated transcription"/>
    <property type="evidence" value="ECO:0007669"/>
    <property type="project" value="InterPro"/>
</dbReference>
<dbReference type="Pfam" id="PF00072">
    <property type="entry name" value="Response_reg"/>
    <property type="match status" value="1"/>
</dbReference>
<feature type="domain" description="HTH luxR-type" evidence="6">
    <location>
        <begin position="152"/>
        <end position="217"/>
    </location>
</feature>
<dbReference type="SMART" id="SM00448">
    <property type="entry name" value="REC"/>
    <property type="match status" value="1"/>
</dbReference>
<evidence type="ECO:0000256" key="2">
    <source>
        <dbReference type="ARBA" id="ARBA00023015"/>
    </source>
</evidence>
<dbReference type="GO" id="GO:0000160">
    <property type="term" value="P:phosphorelay signal transduction system"/>
    <property type="evidence" value="ECO:0007669"/>
    <property type="project" value="InterPro"/>
</dbReference>
<comment type="caution">
    <text evidence="5">Lacks conserved residue(s) required for the propagation of feature annotation.</text>
</comment>
<name>A0A1N7NNU5_9PROT</name>